<evidence type="ECO:0000313" key="1">
    <source>
        <dbReference type="EMBL" id="SDG79079.1"/>
    </source>
</evidence>
<dbReference type="EMBL" id="LT629692">
    <property type="protein sequence ID" value="SDG79079.1"/>
    <property type="molecule type" value="Genomic_DNA"/>
</dbReference>
<dbReference type="Proteomes" id="UP000199009">
    <property type="component" value="Chromosome I"/>
</dbReference>
<organism evidence="1 2">
    <name type="scientific">Microbacterium pygmaeum</name>
    <dbReference type="NCBI Taxonomy" id="370764"/>
    <lineage>
        <taxon>Bacteria</taxon>
        <taxon>Bacillati</taxon>
        <taxon>Actinomycetota</taxon>
        <taxon>Actinomycetes</taxon>
        <taxon>Micrococcales</taxon>
        <taxon>Microbacteriaceae</taxon>
        <taxon>Microbacterium</taxon>
    </lineage>
</organism>
<name>A0A1G7X4E4_9MICO</name>
<gene>
    <name evidence="1" type="ORF">SAMN04489810_1301</name>
</gene>
<keyword evidence="2" id="KW-1185">Reference proteome</keyword>
<protein>
    <recommendedName>
        <fullName evidence="3">Multiubiquitin</fullName>
    </recommendedName>
</protein>
<dbReference type="STRING" id="370764.SAMN04489810_1301"/>
<evidence type="ECO:0000313" key="2">
    <source>
        <dbReference type="Proteomes" id="UP000199009"/>
    </source>
</evidence>
<sequence>MYPRGKRYLNLTIVRVDTPRKEPIVATNPSFHITIDDTIYTTRDDDQQASEVLRLAGKDPKVFDLFRVKAGTETHIKDGQIIHLKDGDRFRARRKLRFTIDGEPFTTYDDDMERAAILRLSGVNPAENDLARVGAGGAVDTLSDDELVHISDGDKFVTAKRIGGVS</sequence>
<dbReference type="AlphaFoldDB" id="A0A1G7X4E4"/>
<accession>A0A1G7X4E4</accession>
<proteinExistence type="predicted"/>
<reference evidence="1 2" key="1">
    <citation type="submission" date="2016-10" db="EMBL/GenBank/DDBJ databases">
        <authorList>
            <person name="de Groot N.N."/>
        </authorList>
    </citation>
    <scope>NUCLEOTIDE SEQUENCE [LARGE SCALE GENOMIC DNA]</scope>
    <source>
        <strain evidence="1 2">DSM 23142</strain>
    </source>
</reference>
<evidence type="ECO:0008006" key="3">
    <source>
        <dbReference type="Google" id="ProtNLM"/>
    </source>
</evidence>